<dbReference type="STRING" id="638301.HMPREF0444_0291"/>
<comment type="subunit">
    <text evidence="6">Heterooligomer composed of large and small subunits.</text>
</comment>
<dbReference type="PANTHER" id="PTHR34137:SF1">
    <property type="entry name" value="EXODEOXYRIBONUCLEASE 7 SMALL SUBUNIT"/>
    <property type="match status" value="1"/>
</dbReference>
<dbReference type="SUPFAM" id="SSF116842">
    <property type="entry name" value="XseB-like"/>
    <property type="match status" value="1"/>
</dbReference>
<evidence type="ECO:0000256" key="2">
    <source>
        <dbReference type="ARBA" id="ARBA00022490"/>
    </source>
</evidence>
<keyword evidence="4 6" id="KW-0378">Hydrolase</keyword>
<comment type="similarity">
    <text evidence="1 6">Belongs to the XseB family.</text>
</comment>
<dbReference type="HAMAP" id="MF_00337">
    <property type="entry name" value="Exonuc_7_S"/>
    <property type="match status" value="1"/>
</dbReference>
<evidence type="ECO:0000313" key="8">
    <source>
        <dbReference type="Proteomes" id="UP000005926"/>
    </source>
</evidence>
<sequence>MAKKTLKFEEAMSALEQIVRQLESGNVPLDEALDKFKEGMELSQFCNETLTKAEETVRAMITVNAEGKEA</sequence>
<keyword evidence="8" id="KW-1185">Reference proteome</keyword>
<dbReference type="NCBIfam" id="TIGR01280">
    <property type="entry name" value="xseB"/>
    <property type="match status" value="1"/>
</dbReference>
<gene>
    <name evidence="6 7" type="primary">xseB</name>
    <name evidence="7" type="ORF">HMPREF0444_0291</name>
</gene>
<dbReference type="AlphaFoldDB" id="C8NEE6"/>
<reference evidence="7 8" key="1">
    <citation type="submission" date="2009-08" db="EMBL/GenBank/DDBJ databases">
        <authorList>
            <person name="Muzny D."/>
            <person name="Qin X."/>
            <person name="Deng J."/>
            <person name="Jiang H."/>
            <person name="Liu Y."/>
            <person name="Qu J."/>
            <person name="Song X.-Z."/>
            <person name="Zhang L."/>
            <person name="Thornton R."/>
            <person name="Coyle M."/>
            <person name="Francisco L."/>
            <person name="Jackson L."/>
            <person name="Javaid M."/>
            <person name="Korchina V."/>
            <person name="Kovar C."/>
            <person name="Mata R."/>
            <person name="Mathew T."/>
            <person name="Ngo R."/>
            <person name="Nguyen L."/>
            <person name="Nguyen N."/>
            <person name="Okwuonu G."/>
            <person name="Ongeri F."/>
            <person name="Pham C."/>
            <person name="Simmons D."/>
            <person name="Wilczek-Boney K."/>
            <person name="Hale W."/>
            <person name="Jakkamsetti A."/>
            <person name="Pham P."/>
            <person name="Ruth R."/>
            <person name="San Lucas F."/>
            <person name="Warren J."/>
            <person name="Zhang J."/>
            <person name="Zhao Z."/>
            <person name="Zhou C."/>
            <person name="Zhu D."/>
            <person name="Lee S."/>
            <person name="Bess C."/>
            <person name="Blankenburg K."/>
            <person name="Forbes L."/>
            <person name="Fu Q."/>
            <person name="Gubbala S."/>
            <person name="Hirani K."/>
            <person name="Jayaseelan J.C."/>
            <person name="Lara F."/>
            <person name="Munidasa M."/>
            <person name="Palculict T."/>
            <person name="Patil S."/>
            <person name="Pu L.-L."/>
            <person name="Saada N."/>
            <person name="Tang L."/>
            <person name="Weissenberger G."/>
            <person name="Zhu Y."/>
            <person name="Hemphill L."/>
            <person name="Shang Y."/>
            <person name="Youmans B."/>
            <person name="Ayvaz T."/>
            <person name="Ross M."/>
            <person name="Santibanez J."/>
            <person name="Aqrawi P."/>
            <person name="Gross S."/>
            <person name="Joshi V."/>
            <person name="Fowler G."/>
            <person name="Nazareth L."/>
            <person name="Reid J."/>
            <person name="Worley K."/>
            <person name="Petrosino J."/>
            <person name="Highlander S."/>
            <person name="Gibbs R."/>
        </authorList>
    </citation>
    <scope>NUCLEOTIDE SEQUENCE [LARGE SCALE GENOMIC DNA]</scope>
    <source>
        <strain evidence="7 8">ATCC 49175</strain>
    </source>
</reference>
<organism evidence="7 8">
    <name type="scientific">Granulicatella adiacens ATCC 49175</name>
    <dbReference type="NCBI Taxonomy" id="638301"/>
    <lineage>
        <taxon>Bacteria</taxon>
        <taxon>Bacillati</taxon>
        <taxon>Bacillota</taxon>
        <taxon>Bacilli</taxon>
        <taxon>Lactobacillales</taxon>
        <taxon>Carnobacteriaceae</taxon>
        <taxon>Granulicatella</taxon>
    </lineage>
</organism>
<dbReference type="RefSeq" id="WP_005605298.1">
    <property type="nucleotide sequence ID" value="NZ_CP102283.1"/>
</dbReference>
<evidence type="ECO:0000256" key="1">
    <source>
        <dbReference type="ARBA" id="ARBA00009998"/>
    </source>
</evidence>
<evidence type="ECO:0000256" key="6">
    <source>
        <dbReference type="HAMAP-Rule" id="MF_00337"/>
    </source>
</evidence>
<accession>C8NEE6</accession>
<keyword evidence="2 6" id="KW-0963">Cytoplasm</keyword>
<keyword evidence="5 6" id="KW-0269">Exonuclease</keyword>
<dbReference type="EC" id="3.1.11.6" evidence="6"/>
<dbReference type="GO" id="GO:0009318">
    <property type="term" value="C:exodeoxyribonuclease VII complex"/>
    <property type="evidence" value="ECO:0007669"/>
    <property type="project" value="UniProtKB-UniRule"/>
</dbReference>
<protein>
    <recommendedName>
        <fullName evidence="6">Exodeoxyribonuclease 7 small subunit</fullName>
        <ecNumber evidence="6">3.1.11.6</ecNumber>
    </recommendedName>
    <alternativeName>
        <fullName evidence="6">Exodeoxyribonuclease VII small subunit</fullName>
        <shortName evidence="6">Exonuclease VII small subunit</shortName>
    </alternativeName>
</protein>
<dbReference type="GO" id="GO:0008855">
    <property type="term" value="F:exodeoxyribonuclease VII activity"/>
    <property type="evidence" value="ECO:0007669"/>
    <property type="project" value="UniProtKB-UniRule"/>
</dbReference>
<dbReference type="GO" id="GO:0005829">
    <property type="term" value="C:cytosol"/>
    <property type="evidence" value="ECO:0007669"/>
    <property type="project" value="TreeGrafter"/>
</dbReference>
<dbReference type="GeneID" id="78411443"/>
<comment type="caution">
    <text evidence="7">The sequence shown here is derived from an EMBL/GenBank/DDBJ whole genome shotgun (WGS) entry which is preliminary data.</text>
</comment>
<dbReference type="PANTHER" id="PTHR34137">
    <property type="entry name" value="EXODEOXYRIBONUCLEASE 7 SMALL SUBUNIT"/>
    <property type="match status" value="1"/>
</dbReference>
<dbReference type="eggNOG" id="COG1722">
    <property type="taxonomic scope" value="Bacteria"/>
</dbReference>
<evidence type="ECO:0000256" key="3">
    <source>
        <dbReference type="ARBA" id="ARBA00022722"/>
    </source>
</evidence>
<comment type="subcellular location">
    <subcellularLocation>
        <location evidence="6">Cytoplasm</location>
    </subcellularLocation>
</comment>
<dbReference type="HOGENOM" id="CLU_145918_3_2_9"/>
<dbReference type="InterPro" id="IPR037004">
    <property type="entry name" value="Exonuc_VII_ssu_sf"/>
</dbReference>
<evidence type="ECO:0000256" key="4">
    <source>
        <dbReference type="ARBA" id="ARBA00022801"/>
    </source>
</evidence>
<proteinExistence type="inferred from homology"/>
<dbReference type="EMBL" id="ACKZ01000008">
    <property type="protein sequence ID" value="EEW38047.1"/>
    <property type="molecule type" value="Genomic_DNA"/>
</dbReference>
<evidence type="ECO:0000256" key="5">
    <source>
        <dbReference type="ARBA" id="ARBA00022839"/>
    </source>
</evidence>
<comment type="function">
    <text evidence="6">Bidirectionally degrades single-stranded DNA into large acid-insoluble oligonucleotides, which are then degraded further into small acid-soluble oligonucleotides.</text>
</comment>
<dbReference type="GO" id="GO:0006308">
    <property type="term" value="P:DNA catabolic process"/>
    <property type="evidence" value="ECO:0007669"/>
    <property type="project" value="UniProtKB-UniRule"/>
</dbReference>
<dbReference type="InterPro" id="IPR003761">
    <property type="entry name" value="Exonuc_VII_S"/>
</dbReference>
<name>C8NEE6_9LACT</name>
<dbReference type="Proteomes" id="UP000005926">
    <property type="component" value="Unassembled WGS sequence"/>
</dbReference>
<dbReference type="Pfam" id="PF02609">
    <property type="entry name" value="Exonuc_VII_S"/>
    <property type="match status" value="1"/>
</dbReference>
<dbReference type="PIRSF" id="PIRSF006488">
    <property type="entry name" value="Exonuc_VII_S"/>
    <property type="match status" value="1"/>
</dbReference>
<evidence type="ECO:0000313" key="7">
    <source>
        <dbReference type="EMBL" id="EEW38047.1"/>
    </source>
</evidence>
<dbReference type="Gene3D" id="1.10.287.1040">
    <property type="entry name" value="Exonuclease VII, small subunit"/>
    <property type="match status" value="1"/>
</dbReference>
<keyword evidence="3 6" id="KW-0540">Nuclease</keyword>
<comment type="catalytic activity">
    <reaction evidence="6">
        <text>Exonucleolytic cleavage in either 5'- to 3'- or 3'- to 5'-direction to yield nucleoside 5'-phosphates.</text>
        <dbReference type="EC" id="3.1.11.6"/>
    </reaction>
</comment>